<dbReference type="EMBL" id="BAABLD010000008">
    <property type="protein sequence ID" value="GAA5164546.1"/>
    <property type="molecule type" value="Genomic_DNA"/>
</dbReference>
<organism evidence="9 10">
    <name type="scientific">Viridibacterium curvum</name>
    <dbReference type="NCBI Taxonomy" id="1101404"/>
    <lineage>
        <taxon>Bacteria</taxon>
        <taxon>Pseudomonadati</taxon>
        <taxon>Pseudomonadota</taxon>
        <taxon>Betaproteobacteria</taxon>
        <taxon>Rhodocyclales</taxon>
        <taxon>Rhodocyclaceae</taxon>
        <taxon>Viridibacterium</taxon>
    </lineage>
</organism>
<gene>
    <name evidence="7 9" type="primary">ssuD</name>
    <name evidence="9" type="ORF">GCM10025770_18670</name>
</gene>
<dbReference type="InterPro" id="IPR011251">
    <property type="entry name" value="Luciferase-like_dom"/>
</dbReference>
<evidence type="ECO:0000256" key="3">
    <source>
        <dbReference type="ARBA" id="ARBA00022630"/>
    </source>
</evidence>
<protein>
    <recommendedName>
        <fullName evidence="2 7">Alkanesulfonate monooxygenase</fullName>
        <ecNumber evidence="2 7">1.14.14.5</ecNumber>
    </recommendedName>
    <alternativeName>
        <fullName evidence="7">FMNH2-dependent aliphatic sulfonate monooxygenase</fullName>
    </alternativeName>
</protein>
<dbReference type="InterPro" id="IPR036661">
    <property type="entry name" value="Luciferase-like_sf"/>
</dbReference>
<keyword evidence="10" id="KW-1185">Reference proteome</keyword>
<dbReference type="CDD" id="cd01094">
    <property type="entry name" value="Alkanesulfonate_monoxygenase"/>
    <property type="match status" value="1"/>
</dbReference>
<dbReference type="PANTHER" id="PTHR42847:SF4">
    <property type="entry name" value="ALKANESULFONATE MONOOXYGENASE-RELATED"/>
    <property type="match status" value="1"/>
</dbReference>
<dbReference type="NCBIfam" id="TIGR03565">
    <property type="entry name" value="alk_sulf_monoox"/>
    <property type="match status" value="1"/>
</dbReference>
<dbReference type="HAMAP" id="MF_01229">
    <property type="entry name" value="Alkanesulf_monooxygen"/>
    <property type="match status" value="1"/>
</dbReference>
<evidence type="ECO:0000256" key="4">
    <source>
        <dbReference type="ARBA" id="ARBA00022643"/>
    </source>
</evidence>
<comment type="similarity">
    <text evidence="1 7">Belongs to the SsuD family.</text>
</comment>
<keyword evidence="3 7" id="KW-0285">Flavoprotein</keyword>
<keyword evidence="4 7" id="KW-0288">FMN</keyword>
<comment type="caution">
    <text evidence="9">The sequence shown here is derived from an EMBL/GenBank/DDBJ whole genome shotgun (WGS) entry which is preliminary data.</text>
</comment>
<evidence type="ECO:0000313" key="10">
    <source>
        <dbReference type="Proteomes" id="UP001500547"/>
    </source>
</evidence>
<keyword evidence="5 7" id="KW-0560">Oxidoreductase</keyword>
<accession>A0ABP9QMW4</accession>
<feature type="domain" description="Luciferase-like" evidence="8">
    <location>
        <begin position="1"/>
        <end position="332"/>
    </location>
</feature>
<comment type="catalytic activity">
    <reaction evidence="7">
        <text>an alkanesulfonate + FMNH2 + O2 = an aldehyde + FMN + sulfite + H2O + 2 H(+)</text>
        <dbReference type="Rhea" id="RHEA:23064"/>
        <dbReference type="ChEBI" id="CHEBI:15377"/>
        <dbReference type="ChEBI" id="CHEBI:15378"/>
        <dbReference type="ChEBI" id="CHEBI:15379"/>
        <dbReference type="ChEBI" id="CHEBI:17359"/>
        <dbReference type="ChEBI" id="CHEBI:17478"/>
        <dbReference type="ChEBI" id="CHEBI:57618"/>
        <dbReference type="ChEBI" id="CHEBI:58210"/>
        <dbReference type="ChEBI" id="CHEBI:134249"/>
        <dbReference type="EC" id="1.14.14.5"/>
    </reaction>
</comment>
<evidence type="ECO:0000256" key="1">
    <source>
        <dbReference type="ARBA" id="ARBA00007044"/>
    </source>
</evidence>
<dbReference type="Gene3D" id="3.20.20.30">
    <property type="entry name" value="Luciferase-like domain"/>
    <property type="match status" value="1"/>
</dbReference>
<dbReference type="SUPFAM" id="SSF51679">
    <property type="entry name" value="Bacterial luciferase-like"/>
    <property type="match status" value="1"/>
</dbReference>
<dbReference type="GO" id="GO:0004497">
    <property type="term" value="F:monooxygenase activity"/>
    <property type="evidence" value="ECO:0007669"/>
    <property type="project" value="UniProtKB-KW"/>
</dbReference>
<evidence type="ECO:0000256" key="7">
    <source>
        <dbReference type="HAMAP-Rule" id="MF_01229"/>
    </source>
</evidence>
<sequence length="395" mass="43119">MKVLWFLPTHGDSRYLGTSDGAREVGYDYLRQIAQAADQLGYYGVLTPTGRSCEDPWVVTSSLIGATKNLRFLVALRPGLHQPSLAARMAATFDRLSGGRLLINLVTGGDPNELAGDGVITSHAERYEASEEFIRIWCEIVARSHDSEAYDFEGKHLFVKGAKLLYPPIQTPHPPVWFGGSSDAAHDLAAEHVETYLSWGEPPEEVKKKFDDVKARAAKRGRTIKFGVRLHVIVRETEEEAWAAADKLISRLDDETVARAQAAFAKMDSEGQRRMAALHKQGGGGRSREALEISPHLWAGVGLVRGGAGTAIVGNPQQVANKLREYQEAGADAFVLSGYPHLEEAYRFAELVFPLLPLEHGAPDALPGQKLSGPFGEVVANHFVPKSFEPKTSAS</sequence>
<dbReference type="NCBIfam" id="NF001939">
    <property type="entry name" value="PRK00719.1"/>
    <property type="match status" value="1"/>
</dbReference>
<dbReference type="InterPro" id="IPR019911">
    <property type="entry name" value="Alkanesulphonate_mOase_FMN-dep"/>
</dbReference>
<evidence type="ECO:0000313" key="9">
    <source>
        <dbReference type="EMBL" id="GAA5164546.1"/>
    </source>
</evidence>
<evidence type="ECO:0000256" key="5">
    <source>
        <dbReference type="ARBA" id="ARBA00023002"/>
    </source>
</evidence>
<dbReference type="PANTHER" id="PTHR42847">
    <property type="entry name" value="ALKANESULFONATE MONOOXYGENASE"/>
    <property type="match status" value="1"/>
</dbReference>
<reference evidence="10" key="1">
    <citation type="journal article" date="2019" name="Int. J. Syst. Evol. Microbiol.">
        <title>The Global Catalogue of Microorganisms (GCM) 10K type strain sequencing project: providing services to taxonomists for standard genome sequencing and annotation.</title>
        <authorList>
            <consortium name="The Broad Institute Genomics Platform"/>
            <consortium name="The Broad Institute Genome Sequencing Center for Infectious Disease"/>
            <person name="Wu L."/>
            <person name="Ma J."/>
        </authorList>
    </citation>
    <scope>NUCLEOTIDE SEQUENCE [LARGE SCALE GENOMIC DNA]</scope>
    <source>
        <strain evidence="10">JCM 18715</strain>
    </source>
</reference>
<name>A0ABP9QMW4_9RHOO</name>
<evidence type="ECO:0000256" key="6">
    <source>
        <dbReference type="ARBA" id="ARBA00023033"/>
    </source>
</evidence>
<keyword evidence="6 7" id="KW-0503">Monooxygenase</keyword>
<dbReference type="Proteomes" id="UP001500547">
    <property type="component" value="Unassembled WGS sequence"/>
</dbReference>
<evidence type="ECO:0000256" key="2">
    <source>
        <dbReference type="ARBA" id="ARBA00012113"/>
    </source>
</evidence>
<dbReference type="InterPro" id="IPR050172">
    <property type="entry name" value="SsuD_RutA_monooxygenase"/>
</dbReference>
<proteinExistence type="inferred from homology"/>
<comment type="function">
    <text evidence="7">Catalyzes the desulfonation of aliphatic sulfonates.</text>
</comment>
<dbReference type="Pfam" id="PF00296">
    <property type="entry name" value="Bac_luciferase"/>
    <property type="match status" value="1"/>
</dbReference>
<evidence type="ECO:0000259" key="8">
    <source>
        <dbReference type="Pfam" id="PF00296"/>
    </source>
</evidence>
<dbReference type="EC" id="1.14.14.5" evidence="2 7"/>
<dbReference type="RefSeq" id="WP_345532646.1">
    <property type="nucleotide sequence ID" value="NZ_BAABLD010000008.1"/>
</dbReference>